<evidence type="ECO:0000256" key="1">
    <source>
        <dbReference type="ARBA" id="ARBA00022475"/>
    </source>
</evidence>
<evidence type="ECO:0000256" key="2">
    <source>
        <dbReference type="ARBA" id="ARBA00022490"/>
    </source>
</evidence>
<dbReference type="InterPro" id="IPR003593">
    <property type="entry name" value="AAA+_ATPase"/>
</dbReference>
<feature type="binding site" evidence="9">
    <location>
        <begin position="110"/>
        <end position="117"/>
    </location>
    <ligand>
        <name>GTP</name>
        <dbReference type="ChEBI" id="CHEBI:37565"/>
    </ligand>
</feature>
<dbReference type="InterPro" id="IPR042101">
    <property type="entry name" value="SRP54_N_sf"/>
</dbReference>
<feature type="binding site" evidence="9">
    <location>
        <begin position="256"/>
        <end position="259"/>
    </location>
    <ligand>
        <name>GTP</name>
        <dbReference type="ChEBI" id="CHEBI:37565"/>
    </ligand>
</feature>
<keyword evidence="4 9" id="KW-0378">Hydrolase</keyword>
<dbReference type="Gene3D" id="1.20.120.140">
    <property type="entry name" value="Signal recognition particle SRP54, nucleotide-binding domain"/>
    <property type="match status" value="1"/>
</dbReference>
<dbReference type="SUPFAM" id="SSF47364">
    <property type="entry name" value="Domain of the SRP/SRP receptor G-proteins"/>
    <property type="match status" value="1"/>
</dbReference>
<dbReference type="Proteomes" id="UP000290273">
    <property type="component" value="Unassembled WGS sequence"/>
</dbReference>
<dbReference type="HAMAP" id="MF_00920">
    <property type="entry name" value="FtsY"/>
    <property type="match status" value="1"/>
</dbReference>
<dbReference type="EMBL" id="QMAU01000053">
    <property type="protein sequence ID" value="RXI51803.1"/>
    <property type="molecule type" value="Genomic_DNA"/>
</dbReference>
<evidence type="ECO:0000256" key="5">
    <source>
        <dbReference type="ARBA" id="ARBA00023134"/>
    </source>
</evidence>
<evidence type="ECO:0000256" key="6">
    <source>
        <dbReference type="ARBA" id="ARBA00023136"/>
    </source>
</evidence>
<evidence type="ECO:0000256" key="9">
    <source>
        <dbReference type="HAMAP-Rule" id="MF_00920"/>
    </source>
</evidence>
<comment type="subunit">
    <text evidence="9">Part of the signal recognition particle protein translocation system, which is composed of SRP and FtsY.</text>
</comment>
<dbReference type="InterPro" id="IPR027417">
    <property type="entry name" value="P-loop_NTPase"/>
</dbReference>
<evidence type="ECO:0000256" key="10">
    <source>
        <dbReference type="SAM" id="Coils"/>
    </source>
</evidence>
<comment type="subcellular location">
    <subcellularLocation>
        <location evidence="9">Cell membrane</location>
        <topology evidence="9">Peripheral membrane protein</topology>
        <orientation evidence="9">Cytoplasmic side</orientation>
    </subcellularLocation>
    <subcellularLocation>
        <location evidence="9">Cytoplasm</location>
    </subcellularLocation>
</comment>
<reference evidence="12 13" key="1">
    <citation type="submission" date="2018-06" db="EMBL/GenBank/DDBJ databases">
        <title>Genome conservation of Clostridium tetani.</title>
        <authorList>
            <person name="Bruggemann H."/>
            <person name="Popoff M.R."/>
        </authorList>
    </citation>
    <scope>NUCLEOTIDE SEQUENCE [LARGE SCALE GENOMIC DNA]</scope>
    <source>
        <strain evidence="12 13">63.05</strain>
    </source>
</reference>
<dbReference type="NCBIfam" id="TIGR00064">
    <property type="entry name" value="ftsY"/>
    <property type="match status" value="1"/>
</dbReference>
<comment type="function">
    <text evidence="9">Involved in targeting and insertion of nascent membrane proteins into the cytoplasmic membrane. Acts as a receptor for the complex formed by the signal recognition particle (SRP) and the ribosome-nascent chain (RNC).</text>
</comment>
<dbReference type="SMART" id="SM00962">
    <property type="entry name" value="SRP54"/>
    <property type="match status" value="1"/>
</dbReference>
<dbReference type="CDD" id="cd17874">
    <property type="entry name" value="FtsY"/>
    <property type="match status" value="1"/>
</dbReference>
<evidence type="ECO:0000313" key="12">
    <source>
        <dbReference type="EMBL" id="RXI51803.1"/>
    </source>
</evidence>
<proteinExistence type="inferred from homology"/>
<dbReference type="InterPro" id="IPR000897">
    <property type="entry name" value="SRP54_GTPase_dom"/>
</dbReference>
<dbReference type="InterPro" id="IPR036225">
    <property type="entry name" value="SRP/SRP_N"/>
</dbReference>
<name>A0ABY0ENN7_CLOTA</name>
<evidence type="ECO:0000256" key="8">
    <source>
        <dbReference type="ARBA" id="ARBA00048027"/>
    </source>
</evidence>
<feature type="domain" description="SRP54-type proteins GTP-binding" evidence="11">
    <location>
        <begin position="277"/>
        <end position="290"/>
    </location>
</feature>
<comment type="similarity">
    <text evidence="9">Belongs to the GTP-binding SRP family. FtsY subfamily.</text>
</comment>
<dbReference type="PANTHER" id="PTHR43134:SF1">
    <property type="entry name" value="SIGNAL RECOGNITION PARTICLE RECEPTOR SUBUNIT ALPHA"/>
    <property type="match status" value="1"/>
</dbReference>
<dbReference type="Pfam" id="PF00448">
    <property type="entry name" value="SRP54"/>
    <property type="match status" value="1"/>
</dbReference>
<dbReference type="SMART" id="SM00963">
    <property type="entry name" value="SRP54_N"/>
    <property type="match status" value="1"/>
</dbReference>
<dbReference type="PANTHER" id="PTHR43134">
    <property type="entry name" value="SIGNAL RECOGNITION PARTICLE RECEPTOR SUBUNIT ALPHA"/>
    <property type="match status" value="1"/>
</dbReference>
<feature type="coiled-coil region" evidence="10">
    <location>
        <begin position="197"/>
        <end position="224"/>
    </location>
</feature>
<dbReference type="SUPFAM" id="SSF52540">
    <property type="entry name" value="P-loop containing nucleoside triphosphate hydrolases"/>
    <property type="match status" value="1"/>
</dbReference>
<dbReference type="Gene3D" id="3.40.50.300">
    <property type="entry name" value="P-loop containing nucleotide triphosphate hydrolases"/>
    <property type="match status" value="1"/>
</dbReference>
<keyword evidence="6 9" id="KW-0472">Membrane</keyword>
<keyword evidence="5 9" id="KW-0342">GTP-binding</keyword>
<evidence type="ECO:0000256" key="3">
    <source>
        <dbReference type="ARBA" id="ARBA00022741"/>
    </source>
</evidence>
<dbReference type="InterPro" id="IPR004390">
    <property type="entry name" value="SR_rcpt_FtsY"/>
</dbReference>
<dbReference type="SMART" id="SM00382">
    <property type="entry name" value="AAA"/>
    <property type="match status" value="1"/>
</dbReference>
<keyword evidence="10" id="KW-0175">Coiled coil</keyword>
<dbReference type="InterPro" id="IPR013822">
    <property type="entry name" value="Signal_recog_particl_SRP54_hlx"/>
</dbReference>
<protein>
    <recommendedName>
        <fullName evidence="9">Signal recognition particle receptor FtsY</fullName>
        <shortName evidence="9">SRP receptor</shortName>
        <ecNumber evidence="9">3.6.5.4</ecNumber>
    </recommendedName>
</protein>
<evidence type="ECO:0000256" key="4">
    <source>
        <dbReference type="ARBA" id="ARBA00022801"/>
    </source>
</evidence>
<evidence type="ECO:0000259" key="11">
    <source>
        <dbReference type="PROSITE" id="PS00300"/>
    </source>
</evidence>
<accession>A0ABY0ENN7</accession>
<gene>
    <name evidence="9" type="primary">ftsY</name>
    <name evidence="12" type="ORF">DP131_14340</name>
</gene>
<sequence>MFGGFFGKLKEGLTKTKDNFTDKISSMLNLYVNIDEDLFEELEEILITSDIGVETSLDIIDNLREKIKENKIKDPKEVIPCLKEVIIDMLGDEENSIIPEKTPEIILVIGVNGVGKTTSIGKMSHKLKDNGYKVLMAAGDTFRAAAIEQLEVWSQRAGVDLIRQQEGSDPAAVVFDSIQAAKARKTDVLICDTAGRLHNKKNLMDELSKINRIVEREYNEANKKTYLVLDATTGQNALQQAKQFTQVCNVDGIILTKLDGTAKGGIVISIKHQLDIPVKLIGVGEGIDDLQNFNSREFVEALF</sequence>
<keyword evidence="7 9" id="KW-0675">Receptor</keyword>
<dbReference type="PROSITE" id="PS00300">
    <property type="entry name" value="SRP54"/>
    <property type="match status" value="1"/>
</dbReference>
<comment type="catalytic activity">
    <reaction evidence="8 9">
        <text>GTP + H2O = GDP + phosphate + H(+)</text>
        <dbReference type="Rhea" id="RHEA:19669"/>
        <dbReference type="ChEBI" id="CHEBI:15377"/>
        <dbReference type="ChEBI" id="CHEBI:15378"/>
        <dbReference type="ChEBI" id="CHEBI:37565"/>
        <dbReference type="ChEBI" id="CHEBI:43474"/>
        <dbReference type="ChEBI" id="CHEBI:58189"/>
        <dbReference type="EC" id="3.6.5.4"/>
    </reaction>
</comment>
<keyword evidence="2 9" id="KW-0963">Cytoplasm</keyword>
<keyword evidence="3 9" id="KW-0547">Nucleotide-binding</keyword>
<evidence type="ECO:0000256" key="7">
    <source>
        <dbReference type="ARBA" id="ARBA00023170"/>
    </source>
</evidence>
<dbReference type="Pfam" id="PF02881">
    <property type="entry name" value="SRP54_N"/>
    <property type="match status" value="1"/>
</dbReference>
<feature type="binding site" evidence="9">
    <location>
        <begin position="192"/>
        <end position="196"/>
    </location>
    <ligand>
        <name>GTP</name>
        <dbReference type="ChEBI" id="CHEBI:37565"/>
    </ligand>
</feature>
<organism evidence="12 13">
    <name type="scientific">Clostridium tetani</name>
    <dbReference type="NCBI Taxonomy" id="1513"/>
    <lineage>
        <taxon>Bacteria</taxon>
        <taxon>Bacillati</taxon>
        <taxon>Bacillota</taxon>
        <taxon>Clostridia</taxon>
        <taxon>Eubacteriales</taxon>
        <taxon>Clostridiaceae</taxon>
        <taxon>Clostridium</taxon>
    </lineage>
</organism>
<dbReference type="EC" id="3.6.5.4" evidence="9"/>
<evidence type="ECO:0000313" key="13">
    <source>
        <dbReference type="Proteomes" id="UP000290273"/>
    </source>
</evidence>
<dbReference type="RefSeq" id="WP_023438133.1">
    <property type="nucleotide sequence ID" value="NZ_CASHSW010000023.1"/>
</dbReference>
<keyword evidence="1 9" id="KW-1003">Cell membrane</keyword>
<comment type="caution">
    <text evidence="12">The sequence shown here is derived from an EMBL/GenBank/DDBJ whole genome shotgun (WGS) entry which is preliminary data.</text>
</comment>